<dbReference type="Proteomes" id="UP001500449">
    <property type="component" value="Unassembled WGS sequence"/>
</dbReference>
<evidence type="ECO:0000256" key="7">
    <source>
        <dbReference type="ARBA" id="ARBA00022723"/>
    </source>
</evidence>
<evidence type="ECO:0000256" key="9">
    <source>
        <dbReference type="ARBA" id="ARBA00023014"/>
    </source>
</evidence>
<dbReference type="InterPro" id="IPR037207">
    <property type="entry name" value="Nuop51_4Fe4S-bd_sf"/>
</dbReference>
<dbReference type="SMART" id="SM00928">
    <property type="entry name" value="NADH_4Fe-4S"/>
    <property type="match status" value="1"/>
</dbReference>
<dbReference type="PANTHER" id="PTHR11780:SF10">
    <property type="entry name" value="NADH DEHYDROGENASE [UBIQUINONE] FLAVOPROTEIN 1, MITOCHONDRIAL"/>
    <property type="match status" value="1"/>
</dbReference>
<protein>
    <submittedName>
        <fullName evidence="12">NADH-ubiquinone oxidoreductase-F iron-sulfur binding region domain-containing protein</fullName>
    </submittedName>
</protein>
<proteinExistence type="inferred from homology"/>
<dbReference type="InterPro" id="IPR037225">
    <property type="entry name" value="Nuo51_FMN-bd_sf"/>
</dbReference>
<dbReference type="SUPFAM" id="SSF142019">
    <property type="entry name" value="Nqo1 FMN-binding domain-like"/>
    <property type="match status" value="1"/>
</dbReference>
<evidence type="ECO:0000256" key="6">
    <source>
        <dbReference type="ARBA" id="ARBA00022643"/>
    </source>
</evidence>
<sequence>MTVLDPTTRRAGLLDAAEPDPDAHRGRHGPLPEIDLVTELQRAGLTGRGGAAFPVWRKLAAVSPRTTGSAGPSTRSTFARRRAAAATGPVLVANGAEGEPRSAKDRTLLTHGPHLVLDGLEAAARAVGARRCVLLAHPDVVERVRPAAAERGIAVVAGDGGFLDGEETAAVARIEGRPPVPADKTRRLVERGIAVLNVETLAHIGLVARRGADWFRSAGTADEPGTMLVTGPGGVGEVELGTPLPEVLGEVRGPVLVGGFHGAWLAPGEVLRARLSRESLREFGAAPGAGVLHVPAPGRCGLVETAEITTFLAGASARQCGPCRNGLPALADLLHRLAAGHPHTAPEIARISALLTGRGACHHPDGTVRLVRSALRVFATDVDAHLRGGCLATGQSSPPHAEAPR</sequence>
<dbReference type="Pfam" id="PF01512">
    <property type="entry name" value="Complex1_51K"/>
    <property type="match status" value="1"/>
</dbReference>
<feature type="region of interest" description="Disordered" evidence="10">
    <location>
        <begin position="1"/>
        <end position="32"/>
    </location>
</feature>
<organism evidence="12 13">
    <name type="scientific">Pseudonocardia ailaonensis</name>
    <dbReference type="NCBI Taxonomy" id="367279"/>
    <lineage>
        <taxon>Bacteria</taxon>
        <taxon>Bacillati</taxon>
        <taxon>Actinomycetota</taxon>
        <taxon>Actinomycetes</taxon>
        <taxon>Pseudonocardiales</taxon>
        <taxon>Pseudonocardiaceae</taxon>
        <taxon>Pseudonocardia</taxon>
    </lineage>
</organism>
<evidence type="ECO:0000256" key="8">
    <source>
        <dbReference type="ARBA" id="ARBA00023004"/>
    </source>
</evidence>
<comment type="similarity">
    <text evidence="3">Belongs to the complex I 51 kDa subunit family.</text>
</comment>
<feature type="domain" description="NADH-ubiquinone oxidoreductase 51kDa subunit iron-sulphur binding" evidence="11">
    <location>
        <begin position="302"/>
        <end position="347"/>
    </location>
</feature>
<dbReference type="PANTHER" id="PTHR11780">
    <property type="entry name" value="NADH-UBIQUINONE OXIDOREDUCTASE FLAVOPROTEIN 1 NDUFV1"/>
    <property type="match status" value="1"/>
</dbReference>
<keyword evidence="7" id="KW-0479">Metal-binding</keyword>
<dbReference type="InterPro" id="IPR011538">
    <property type="entry name" value="Nuo51_FMN-bd"/>
</dbReference>
<reference evidence="12 13" key="1">
    <citation type="journal article" date="2019" name="Int. J. Syst. Evol. Microbiol.">
        <title>The Global Catalogue of Microorganisms (GCM) 10K type strain sequencing project: providing services to taxonomists for standard genome sequencing and annotation.</title>
        <authorList>
            <consortium name="The Broad Institute Genomics Platform"/>
            <consortium name="The Broad Institute Genome Sequencing Center for Infectious Disease"/>
            <person name="Wu L."/>
            <person name="Ma J."/>
        </authorList>
    </citation>
    <scope>NUCLEOTIDE SEQUENCE [LARGE SCALE GENOMIC DNA]</scope>
    <source>
        <strain evidence="12 13">JCM 16009</strain>
    </source>
</reference>
<comment type="cofactor">
    <cofactor evidence="1">
        <name>FMN</name>
        <dbReference type="ChEBI" id="CHEBI:58210"/>
    </cofactor>
</comment>
<evidence type="ECO:0000313" key="13">
    <source>
        <dbReference type="Proteomes" id="UP001500449"/>
    </source>
</evidence>
<keyword evidence="9" id="KW-0411">Iron-sulfur</keyword>
<evidence type="ECO:0000313" key="12">
    <source>
        <dbReference type="EMBL" id="GAA1848879.1"/>
    </source>
</evidence>
<accession>A0ABN2N372</accession>
<dbReference type="Pfam" id="PF10589">
    <property type="entry name" value="NADH_4Fe-4S"/>
    <property type="match status" value="1"/>
</dbReference>
<comment type="caution">
    <text evidence="12">The sequence shown here is derived from an EMBL/GenBank/DDBJ whole genome shotgun (WGS) entry which is preliminary data.</text>
</comment>
<dbReference type="Gene3D" id="3.40.50.11540">
    <property type="entry name" value="NADH-ubiquinone oxidoreductase 51kDa subunit"/>
    <property type="match status" value="1"/>
</dbReference>
<gene>
    <name evidence="12" type="ORF">GCM10009836_30840</name>
</gene>
<dbReference type="RefSeq" id="WP_344417017.1">
    <property type="nucleotide sequence ID" value="NZ_BAAAQK010000007.1"/>
</dbReference>
<keyword evidence="6" id="KW-0288">FMN</keyword>
<name>A0ABN2N372_9PSEU</name>
<evidence type="ECO:0000256" key="3">
    <source>
        <dbReference type="ARBA" id="ARBA00007523"/>
    </source>
</evidence>
<evidence type="ECO:0000259" key="11">
    <source>
        <dbReference type="SMART" id="SM00928"/>
    </source>
</evidence>
<evidence type="ECO:0000256" key="5">
    <source>
        <dbReference type="ARBA" id="ARBA00022630"/>
    </source>
</evidence>
<evidence type="ECO:0000256" key="4">
    <source>
        <dbReference type="ARBA" id="ARBA00022485"/>
    </source>
</evidence>
<dbReference type="InterPro" id="IPR019575">
    <property type="entry name" value="Nuop51_4Fe4S-bd"/>
</dbReference>
<dbReference type="SUPFAM" id="SSF140490">
    <property type="entry name" value="Nqo1C-terminal domain-like"/>
    <property type="match status" value="1"/>
</dbReference>
<keyword evidence="4" id="KW-0004">4Fe-4S</keyword>
<dbReference type="InterPro" id="IPR050837">
    <property type="entry name" value="ComplexI_51kDa_subunit"/>
</dbReference>
<evidence type="ECO:0000256" key="1">
    <source>
        <dbReference type="ARBA" id="ARBA00001917"/>
    </source>
</evidence>
<evidence type="ECO:0000256" key="10">
    <source>
        <dbReference type="SAM" id="MobiDB-lite"/>
    </source>
</evidence>
<dbReference type="EMBL" id="BAAAQK010000007">
    <property type="protein sequence ID" value="GAA1848879.1"/>
    <property type="molecule type" value="Genomic_DNA"/>
</dbReference>
<keyword evidence="8" id="KW-0408">Iron</keyword>
<keyword evidence="5" id="KW-0285">Flavoprotein</keyword>
<comment type="cofactor">
    <cofactor evidence="2">
        <name>[4Fe-4S] cluster</name>
        <dbReference type="ChEBI" id="CHEBI:49883"/>
    </cofactor>
</comment>
<keyword evidence="13" id="KW-1185">Reference proteome</keyword>
<evidence type="ECO:0000256" key="2">
    <source>
        <dbReference type="ARBA" id="ARBA00001966"/>
    </source>
</evidence>
<dbReference type="Gene3D" id="1.20.1440.230">
    <property type="entry name" value="NADH-ubiquinone oxidoreductase 51kDa subunit, iron-sulphur binding domain"/>
    <property type="match status" value="1"/>
</dbReference>